<dbReference type="InterPro" id="IPR008274">
    <property type="entry name" value="AldOxase/xan_DH_MoCoBD1"/>
</dbReference>
<dbReference type="InterPro" id="IPR037165">
    <property type="entry name" value="AldOxase/xan_DH_Mopterin-bd_sf"/>
</dbReference>
<feature type="domain" description="Aldehyde oxidase/xanthine dehydrogenase a/b hammerhead" evidence="1">
    <location>
        <begin position="208"/>
        <end position="297"/>
    </location>
</feature>
<dbReference type="PANTHER" id="PTHR47495">
    <property type="entry name" value="ALDEHYDE DEHYDROGENASE"/>
    <property type="match status" value="1"/>
</dbReference>
<dbReference type="SUPFAM" id="SSF56003">
    <property type="entry name" value="Molybdenum cofactor-binding domain"/>
    <property type="match status" value="2"/>
</dbReference>
<dbReference type="InterPro" id="IPR000674">
    <property type="entry name" value="Ald_Oxase/Xan_DH_a/b"/>
</dbReference>
<accession>A0ABZ0HTZ1</accession>
<gene>
    <name evidence="2" type="ORF">RZS28_16315</name>
</gene>
<dbReference type="PANTHER" id="PTHR47495:SF3">
    <property type="entry name" value="BLR6219 PROTEIN"/>
    <property type="match status" value="1"/>
</dbReference>
<sequence length="751" mass="79803">MNAIANLSRRGVLRGGASSGFILGFHVAGYNPIFNAAVAAVVDAVLSPNVYVAIDTSGRVSITIPRSEMGTGIKTSLAQALADELDAEWTDIHIIQAQGDEKYGDQNTDGSRSVRQFLLPLRRAGASARQMLIAAAAQRWKASPTECRTQVGEVIGPKASHRLRYGDLVEAATRLPVPAPESLTLKSPKDWRYIGKPLPVVDLDDIVHGKAVYGIDFTLPGMKYASIERPPVYGATLKSYDGKAALATPGVERVVEIPVASPPAGFRPLGGVAIIASNTWAAEQGRQQLKIEWDEGPNGGFDSDAYYRELGATALKPGQVFRHNGDVDAALAGAAKRISADYFVPHLAHAMMEPEAAVAQVVNGVCEVWAATQNPQQARKTVAEALGVDPADVTINVTLLGGGFGRKSKPDYVGEAAVLAGMVGAPVKVTWTREDDIKHDYFHAACADHLEAGLNANGKTVAWLHRSVFPSIAATFKPGVTYGAQGEMDQGVVDMPYDIANVRCENGPAKAHVRVGWYRSVYNIPHGFALGSFVDELAAAASKDPVEHILELLGDPRKVDLRAMGVNYGNYGASLDDYPVDTARHRAVVQLAAERAGWGRKLPPRSGLGIAVHRSFLTYVAAVARVAVDARGDVSVQRIDLAVDCGQVLNPDRVTAQFEGAAVMGLGNTMFSSLTFKNGQAQQTNFADYLVARMDSAPETHVHIVPSDAPPGGVGEPGVPPVSAAICNAIYAATGRRIRALPVDPQQLATT</sequence>
<keyword evidence="3" id="KW-1185">Reference proteome</keyword>
<evidence type="ECO:0000313" key="3">
    <source>
        <dbReference type="Proteomes" id="UP001626536"/>
    </source>
</evidence>
<dbReference type="Pfam" id="PF20256">
    <property type="entry name" value="MoCoBD_2"/>
    <property type="match status" value="1"/>
</dbReference>
<dbReference type="Proteomes" id="UP001626536">
    <property type="component" value="Chromosome"/>
</dbReference>
<reference evidence="2 3" key="1">
    <citation type="submission" date="2023-10" db="EMBL/GenBank/DDBJ databases">
        <title>Novel methanotroph of the genus Methylocapsa from a subarctic wetland.</title>
        <authorList>
            <person name="Belova S.E."/>
            <person name="Oshkin I.Y."/>
            <person name="Miroshnikov K."/>
            <person name="Dedysh S.N."/>
        </authorList>
    </citation>
    <scope>NUCLEOTIDE SEQUENCE [LARGE SCALE GENOMIC DNA]</scope>
    <source>
        <strain evidence="2 3">RX1</strain>
    </source>
</reference>
<dbReference type="Gene3D" id="3.90.1170.50">
    <property type="entry name" value="Aldehyde oxidase/xanthine dehydrogenase, a/b hammerhead"/>
    <property type="match status" value="1"/>
</dbReference>
<dbReference type="InterPro" id="IPR046867">
    <property type="entry name" value="AldOxase/xan_DH_MoCoBD2"/>
</dbReference>
<dbReference type="SMART" id="SM01008">
    <property type="entry name" value="Ald_Xan_dh_C"/>
    <property type="match status" value="1"/>
</dbReference>
<dbReference type="InterPro" id="IPR012368">
    <property type="entry name" value="OxRdtase_Mopterin-bd_su_IorB"/>
</dbReference>
<dbReference type="PIRSF" id="PIRSF036389">
    <property type="entry name" value="IOR_B"/>
    <property type="match status" value="1"/>
</dbReference>
<evidence type="ECO:0000313" key="2">
    <source>
        <dbReference type="EMBL" id="WOJ89341.1"/>
    </source>
</evidence>
<proteinExistence type="predicted"/>
<dbReference type="EMBL" id="CP136862">
    <property type="protein sequence ID" value="WOJ89341.1"/>
    <property type="molecule type" value="Genomic_DNA"/>
</dbReference>
<dbReference type="RefSeq" id="WP_407338784.1">
    <property type="nucleotide sequence ID" value="NZ_CP136862.1"/>
</dbReference>
<evidence type="ECO:0000259" key="1">
    <source>
        <dbReference type="SMART" id="SM01008"/>
    </source>
</evidence>
<organism evidence="2 3">
    <name type="scientific">Methylocapsa polymorpha</name>
    <dbReference type="NCBI Taxonomy" id="3080828"/>
    <lineage>
        <taxon>Bacteria</taxon>
        <taxon>Pseudomonadati</taxon>
        <taxon>Pseudomonadota</taxon>
        <taxon>Alphaproteobacteria</taxon>
        <taxon>Hyphomicrobiales</taxon>
        <taxon>Beijerinckiaceae</taxon>
        <taxon>Methylocapsa</taxon>
    </lineage>
</organism>
<dbReference type="Pfam" id="PF02738">
    <property type="entry name" value="MoCoBD_1"/>
    <property type="match status" value="1"/>
</dbReference>
<dbReference type="InterPro" id="IPR052516">
    <property type="entry name" value="N-heterocyclic_Hydroxylase"/>
</dbReference>
<dbReference type="Gene3D" id="3.30.365.10">
    <property type="entry name" value="Aldehyde oxidase/xanthine dehydrogenase, molybdopterin binding domain"/>
    <property type="match status" value="4"/>
</dbReference>
<name>A0ABZ0HTZ1_9HYPH</name>
<protein>
    <submittedName>
        <fullName evidence="2">Molybdopterin cofactor-binding domain-containing protein</fullName>
    </submittedName>
</protein>